<name>X0B9E7_FUSOX</name>
<protein>
    <submittedName>
        <fullName evidence="1">Uncharacterized protein</fullName>
    </submittedName>
</protein>
<sequence>MPETSYPDYDLLPAVFEAWLQERFDDDTISVECKNGRFVFNLPDGQKLTDKDHTAINKLQGKDTYP</sequence>
<organism evidence="1">
    <name type="scientific">Fusarium oxysporum f. sp. melonis 26406</name>
    <dbReference type="NCBI Taxonomy" id="1089452"/>
    <lineage>
        <taxon>Eukaryota</taxon>
        <taxon>Fungi</taxon>
        <taxon>Dikarya</taxon>
        <taxon>Ascomycota</taxon>
        <taxon>Pezizomycotina</taxon>
        <taxon>Sordariomycetes</taxon>
        <taxon>Hypocreomycetidae</taxon>
        <taxon>Hypocreales</taxon>
        <taxon>Nectriaceae</taxon>
        <taxon>Fusarium</taxon>
        <taxon>Fusarium oxysporum species complex</taxon>
    </lineage>
</organism>
<dbReference type="Proteomes" id="UP000030703">
    <property type="component" value="Unassembled WGS sequence"/>
</dbReference>
<reference evidence="1" key="1">
    <citation type="submission" date="2012-04" db="EMBL/GenBank/DDBJ databases">
        <title>The Genome Sequence of Fusarium oxysporum melonis.</title>
        <authorList>
            <consortium name="The Broad Institute Genome Sequencing Platform"/>
            <person name="Ma L.-J."/>
            <person name="Gale L.R."/>
            <person name="Schwartz D.C."/>
            <person name="Zhou S."/>
            <person name="Corby-Kistler H."/>
            <person name="Young S.K."/>
            <person name="Zeng Q."/>
            <person name="Gargeya S."/>
            <person name="Fitzgerald M."/>
            <person name="Haas B."/>
            <person name="Abouelleil A."/>
            <person name="Alvarado L."/>
            <person name="Arachchi H.M."/>
            <person name="Berlin A."/>
            <person name="Brown A."/>
            <person name="Chapman S.B."/>
            <person name="Chen Z."/>
            <person name="Dunbar C."/>
            <person name="Freedman E."/>
            <person name="Gearin G."/>
            <person name="Goldberg J."/>
            <person name="Griggs A."/>
            <person name="Gujja S."/>
            <person name="Heiman D."/>
            <person name="Howarth C."/>
            <person name="Larson L."/>
            <person name="Lui A."/>
            <person name="MacDonald P.J.P."/>
            <person name="Montmayeur A."/>
            <person name="Murphy C."/>
            <person name="Neiman D."/>
            <person name="Pearson M."/>
            <person name="Priest M."/>
            <person name="Roberts A."/>
            <person name="Saif S."/>
            <person name="Shea T."/>
            <person name="Shenoy N."/>
            <person name="Sisk P."/>
            <person name="Stolte C."/>
            <person name="Sykes S."/>
            <person name="Wortman J."/>
            <person name="Nusbaum C."/>
            <person name="Birren B."/>
        </authorList>
    </citation>
    <scope>NUCLEOTIDE SEQUENCE</scope>
    <source>
        <strain evidence="1">26406</strain>
    </source>
</reference>
<gene>
    <name evidence="1" type="ORF">FOMG_02263</name>
</gene>
<dbReference type="HOGENOM" id="CLU_206090_0_0_1"/>
<proteinExistence type="predicted"/>
<accession>X0B9E7</accession>
<dbReference type="VEuPathDB" id="FungiDB:FOMG_02263"/>
<dbReference type="EMBL" id="JH659329">
    <property type="protein sequence ID" value="EXK49782.1"/>
    <property type="molecule type" value="Genomic_DNA"/>
</dbReference>
<evidence type="ECO:0000313" key="1">
    <source>
        <dbReference type="EMBL" id="EXK49782.1"/>
    </source>
</evidence>
<reference evidence="1" key="2">
    <citation type="submission" date="2012-05" db="EMBL/GenBank/DDBJ databases">
        <title>Annotation of the Genome Sequence of Fusarium oxysporum f. sp. melonis 26406.</title>
        <authorList>
            <consortium name="The Broad Institute Genomics Platform"/>
            <person name="Ma L.-J."/>
            <person name="Corby-Kistler H."/>
            <person name="Broz K."/>
            <person name="Gale L.R."/>
            <person name="Jonkers W."/>
            <person name="O'Donnell K."/>
            <person name="Ploetz R."/>
            <person name="Steinberg C."/>
            <person name="Schwartz D.C."/>
            <person name="VanEtten H."/>
            <person name="Zhou S."/>
            <person name="Young S.K."/>
            <person name="Zeng Q."/>
            <person name="Gargeya S."/>
            <person name="Fitzgerald M."/>
            <person name="Abouelleil A."/>
            <person name="Alvarado L."/>
            <person name="Chapman S.B."/>
            <person name="Gainer-Dewar J."/>
            <person name="Goldberg J."/>
            <person name="Griggs A."/>
            <person name="Gujja S."/>
            <person name="Hansen M."/>
            <person name="Howarth C."/>
            <person name="Imamovic A."/>
            <person name="Ireland A."/>
            <person name="Larimer J."/>
            <person name="McCowan C."/>
            <person name="Murphy C."/>
            <person name="Pearson M."/>
            <person name="Poon T.W."/>
            <person name="Priest M."/>
            <person name="Roberts A."/>
            <person name="Saif S."/>
            <person name="Shea T."/>
            <person name="Sykes S."/>
            <person name="Wortman J."/>
            <person name="Nusbaum C."/>
            <person name="Birren B."/>
        </authorList>
    </citation>
    <scope>NUCLEOTIDE SEQUENCE</scope>
    <source>
        <strain evidence="1">26406</strain>
    </source>
</reference>
<dbReference type="AlphaFoldDB" id="X0B9E7"/>